<dbReference type="Proteomes" id="UP000247602">
    <property type="component" value="Unassembled WGS sequence"/>
</dbReference>
<dbReference type="Proteomes" id="UP000580718">
    <property type="component" value="Unassembled WGS sequence"/>
</dbReference>
<proteinExistence type="predicted"/>
<dbReference type="SMART" id="SM00267">
    <property type="entry name" value="GGDEF"/>
    <property type="match status" value="1"/>
</dbReference>
<dbReference type="NCBIfam" id="TIGR00254">
    <property type="entry name" value="GGDEF"/>
    <property type="match status" value="1"/>
</dbReference>
<keyword evidence="7" id="KW-1185">Reference proteome</keyword>
<evidence type="ECO:0000313" key="5">
    <source>
        <dbReference type="EMBL" id="MBB3677935.1"/>
    </source>
</evidence>
<dbReference type="SMART" id="SM00052">
    <property type="entry name" value="EAL"/>
    <property type="match status" value="1"/>
</dbReference>
<dbReference type="FunFam" id="3.20.20.450:FF:000001">
    <property type="entry name" value="Cyclic di-GMP phosphodiesterase yahA"/>
    <property type="match status" value="1"/>
</dbReference>
<evidence type="ECO:0000259" key="4">
    <source>
        <dbReference type="PROSITE" id="PS50887"/>
    </source>
</evidence>
<sequence>MRDYAELWEHAPSGQLLLDDDGLVTAVNATFTTWTGHAAADLVGTPFPQLLPIGDRVLYTTHSLPQLLVTGRIAEASVQVTGADGRRHPALLSATRVQTAGSGAETRVVLVDAQERRRYEEELLSARRRAEESQARIAQAEAELTALVHHDSLTGLLNRPGLLHALHGRLGAARTDRADGAVPTVFFLDLDGFKTVNDALGHTSGDELLQVVARRVRSAARAGADVARFAGDEFVVLDDVLPSTAGRLADRLLELLAEPVVLQGVELVVAASVGICAAEVPVPPSDVPDTADLLLRRADTAMYRAKAQGSGRWDAHRPGSSDPGAERLVLLEQLRAAVRDGELRVHYQPRQHLPSGTLSGVEALVRWQHPTRGLLQPAEFIDAAEESGVIRDLGAWVLTEAVEQAVRWDAAGGLPGLQMAVNLSARQLADPGLVPRVAGTLARAGLRASRLVLEITETALMSDPEAALATLQELRALGVLLAVDDFGTGYSSFTYLKQFPVDELKIDRSFVTGMTTDAGDRAIVASCVHLAHAMGLVAVAEGVETAAERDALRALGCDQAQGYFFSRPVPPSEVPVPGVVVPA</sequence>
<dbReference type="Gene3D" id="3.30.450.20">
    <property type="entry name" value="PAS domain"/>
    <property type="match status" value="1"/>
</dbReference>
<dbReference type="PROSITE" id="PS50887">
    <property type="entry name" value="GGDEF"/>
    <property type="match status" value="1"/>
</dbReference>
<dbReference type="SMART" id="SM00091">
    <property type="entry name" value="PAS"/>
    <property type="match status" value="1"/>
</dbReference>
<dbReference type="PANTHER" id="PTHR44757:SF2">
    <property type="entry name" value="BIOFILM ARCHITECTURE MAINTENANCE PROTEIN MBAA"/>
    <property type="match status" value="1"/>
</dbReference>
<accession>A0A323VBB9</accession>
<dbReference type="InterPro" id="IPR035965">
    <property type="entry name" value="PAS-like_dom_sf"/>
</dbReference>
<dbReference type="InterPro" id="IPR013656">
    <property type="entry name" value="PAS_4"/>
</dbReference>
<dbReference type="EMBL" id="JACIBU010000001">
    <property type="protein sequence ID" value="MBB3677935.1"/>
    <property type="molecule type" value="Genomic_DNA"/>
</dbReference>
<dbReference type="InterPro" id="IPR043128">
    <property type="entry name" value="Rev_trsase/Diguanyl_cyclase"/>
</dbReference>
<dbReference type="Gene3D" id="3.30.70.270">
    <property type="match status" value="1"/>
</dbReference>
<dbReference type="CDD" id="cd01948">
    <property type="entry name" value="EAL"/>
    <property type="match status" value="1"/>
</dbReference>
<dbReference type="RefSeq" id="WP_110551549.1">
    <property type="nucleotide sequence ID" value="NZ_JACIBU010000001.1"/>
</dbReference>
<organism evidence="6 7">
    <name type="scientific">Modestobacter versicolor</name>
    <dbReference type="NCBI Taxonomy" id="429133"/>
    <lineage>
        <taxon>Bacteria</taxon>
        <taxon>Bacillati</taxon>
        <taxon>Actinomycetota</taxon>
        <taxon>Actinomycetes</taxon>
        <taxon>Geodermatophilales</taxon>
        <taxon>Geodermatophilaceae</taxon>
        <taxon>Modestobacter</taxon>
    </lineage>
</organism>
<evidence type="ECO:0000259" key="3">
    <source>
        <dbReference type="PROSITE" id="PS50883"/>
    </source>
</evidence>
<protein>
    <submittedName>
        <fullName evidence="5">Diguanylate cyclase (GGDEF)-like protein/PAS domain S-box-containing protein</fullName>
    </submittedName>
    <submittedName>
        <fullName evidence="6">GGDEF domain-containing protein</fullName>
    </submittedName>
</protein>
<comment type="caution">
    <text evidence="6">The sequence shown here is derived from an EMBL/GenBank/DDBJ whole genome shotgun (WGS) entry which is preliminary data.</text>
</comment>
<dbReference type="Gene3D" id="3.20.20.450">
    <property type="entry name" value="EAL domain"/>
    <property type="match status" value="1"/>
</dbReference>
<dbReference type="Pfam" id="PF00563">
    <property type="entry name" value="EAL"/>
    <property type="match status" value="1"/>
</dbReference>
<dbReference type="Pfam" id="PF08448">
    <property type="entry name" value="PAS_4"/>
    <property type="match status" value="1"/>
</dbReference>
<feature type="domain" description="PAS" evidence="2">
    <location>
        <begin position="1"/>
        <end position="44"/>
    </location>
</feature>
<dbReference type="CDD" id="cd00130">
    <property type="entry name" value="PAS"/>
    <property type="match status" value="1"/>
</dbReference>
<dbReference type="OrthoDB" id="23692at2"/>
<dbReference type="SUPFAM" id="SSF141868">
    <property type="entry name" value="EAL domain-like"/>
    <property type="match status" value="1"/>
</dbReference>
<dbReference type="InterPro" id="IPR000014">
    <property type="entry name" value="PAS"/>
</dbReference>
<feature type="domain" description="GGDEF" evidence="4">
    <location>
        <begin position="181"/>
        <end position="318"/>
    </location>
</feature>
<dbReference type="InterPro" id="IPR035919">
    <property type="entry name" value="EAL_sf"/>
</dbReference>
<name>A0A323VBB9_9ACTN</name>
<dbReference type="EMBL" id="QKNV01000047">
    <property type="protein sequence ID" value="PZA22124.1"/>
    <property type="molecule type" value="Genomic_DNA"/>
</dbReference>
<evidence type="ECO:0000313" key="7">
    <source>
        <dbReference type="Proteomes" id="UP000247602"/>
    </source>
</evidence>
<dbReference type="PROSITE" id="PS50883">
    <property type="entry name" value="EAL"/>
    <property type="match status" value="1"/>
</dbReference>
<dbReference type="InterPro" id="IPR000160">
    <property type="entry name" value="GGDEF_dom"/>
</dbReference>
<dbReference type="SUPFAM" id="SSF55073">
    <property type="entry name" value="Nucleotide cyclase"/>
    <property type="match status" value="1"/>
</dbReference>
<dbReference type="PROSITE" id="PS50112">
    <property type="entry name" value="PAS"/>
    <property type="match status" value="1"/>
</dbReference>
<evidence type="ECO:0000313" key="8">
    <source>
        <dbReference type="Proteomes" id="UP000580718"/>
    </source>
</evidence>
<dbReference type="Pfam" id="PF00990">
    <property type="entry name" value="GGDEF"/>
    <property type="match status" value="1"/>
</dbReference>
<dbReference type="SUPFAM" id="SSF55785">
    <property type="entry name" value="PYP-like sensor domain (PAS domain)"/>
    <property type="match status" value="1"/>
</dbReference>
<evidence type="ECO:0000313" key="6">
    <source>
        <dbReference type="EMBL" id="PZA22124.1"/>
    </source>
</evidence>
<gene>
    <name evidence="6" type="ORF">DMO24_06710</name>
    <name evidence="5" type="ORF">FHX36_003670</name>
</gene>
<dbReference type="CDD" id="cd01949">
    <property type="entry name" value="GGDEF"/>
    <property type="match status" value="1"/>
</dbReference>
<reference evidence="6 7" key="1">
    <citation type="submission" date="2018-06" db="EMBL/GenBank/DDBJ databases">
        <title>Draft genome sequence of Modestobacter versicolor CP153-2.</title>
        <authorList>
            <person name="Gundlapally S.R."/>
        </authorList>
    </citation>
    <scope>NUCLEOTIDE SEQUENCE [LARGE SCALE GENOMIC DNA]</scope>
    <source>
        <strain evidence="6 7">CP153-2</strain>
    </source>
</reference>
<dbReference type="InterPro" id="IPR052155">
    <property type="entry name" value="Biofilm_reg_signaling"/>
</dbReference>
<keyword evidence="1" id="KW-0175">Coiled coil</keyword>
<reference evidence="5 8" key="2">
    <citation type="submission" date="2020-08" db="EMBL/GenBank/DDBJ databases">
        <title>Sequencing the genomes of 1000 actinobacteria strains.</title>
        <authorList>
            <person name="Klenk H.-P."/>
        </authorList>
    </citation>
    <scope>NUCLEOTIDE SEQUENCE [LARGE SCALE GENOMIC DNA]</scope>
    <source>
        <strain evidence="5 8">DSM 16678</strain>
    </source>
</reference>
<dbReference type="NCBIfam" id="TIGR00229">
    <property type="entry name" value="sensory_box"/>
    <property type="match status" value="1"/>
</dbReference>
<evidence type="ECO:0000259" key="2">
    <source>
        <dbReference type="PROSITE" id="PS50112"/>
    </source>
</evidence>
<feature type="coiled-coil region" evidence="1">
    <location>
        <begin position="116"/>
        <end position="150"/>
    </location>
</feature>
<dbReference type="AlphaFoldDB" id="A0A323VBB9"/>
<dbReference type="InterPro" id="IPR001633">
    <property type="entry name" value="EAL_dom"/>
</dbReference>
<evidence type="ECO:0000256" key="1">
    <source>
        <dbReference type="SAM" id="Coils"/>
    </source>
</evidence>
<feature type="domain" description="EAL" evidence="3">
    <location>
        <begin position="327"/>
        <end position="582"/>
    </location>
</feature>
<dbReference type="InterPro" id="IPR029787">
    <property type="entry name" value="Nucleotide_cyclase"/>
</dbReference>
<dbReference type="PANTHER" id="PTHR44757">
    <property type="entry name" value="DIGUANYLATE CYCLASE DGCP"/>
    <property type="match status" value="1"/>
</dbReference>